<name>A0ABS5IF18_9PROT</name>
<feature type="short sequence motif" description="DGA/G" evidence="4">
    <location>
        <begin position="246"/>
        <end position="248"/>
    </location>
</feature>
<evidence type="ECO:0000259" key="5">
    <source>
        <dbReference type="PROSITE" id="PS51635"/>
    </source>
</evidence>
<dbReference type="SUPFAM" id="SSF52151">
    <property type="entry name" value="FabD/lysophospholipase-like"/>
    <property type="match status" value="1"/>
</dbReference>
<organism evidence="6 7">
    <name type="scientific">Magnetospirillum sulfuroxidans</name>
    <dbReference type="NCBI Taxonomy" id="611300"/>
    <lineage>
        <taxon>Bacteria</taxon>
        <taxon>Pseudomonadati</taxon>
        <taxon>Pseudomonadota</taxon>
        <taxon>Alphaproteobacteria</taxon>
        <taxon>Rhodospirillales</taxon>
        <taxon>Rhodospirillaceae</taxon>
        <taxon>Magnetospirillum</taxon>
    </lineage>
</organism>
<evidence type="ECO:0000313" key="7">
    <source>
        <dbReference type="Proteomes" id="UP000680714"/>
    </source>
</evidence>
<dbReference type="Pfam" id="PF01734">
    <property type="entry name" value="Patatin"/>
    <property type="match status" value="1"/>
</dbReference>
<proteinExistence type="predicted"/>
<dbReference type="PROSITE" id="PS51635">
    <property type="entry name" value="PNPLA"/>
    <property type="match status" value="1"/>
</dbReference>
<feature type="short sequence motif" description="GXGXXG" evidence="4">
    <location>
        <begin position="64"/>
        <end position="69"/>
    </location>
</feature>
<dbReference type="PANTHER" id="PTHR14226">
    <property type="entry name" value="NEUROPATHY TARGET ESTERASE/SWISS CHEESE D.MELANOGASTER"/>
    <property type="match status" value="1"/>
</dbReference>
<evidence type="ECO:0000256" key="2">
    <source>
        <dbReference type="ARBA" id="ARBA00022963"/>
    </source>
</evidence>
<keyword evidence="3 4" id="KW-0443">Lipid metabolism</keyword>
<dbReference type="EMBL" id="JAGTUF010000010">
    <property type="protein sequence ID" value="MBR9972368.1"/>
    <property type="molecule type" value="Genomic_DNA"/>
</dbReference>
<comment type="caution">
    <text evidence="6">The sequence shown here is derived from an EMBL/GenBank/DDBJ whole genome shotgun (WGS) entry which is preliminary data.</text>
</comment>
<protein>
    <submittedName>
        <fullName evidence="6">Patatin-like phospholipase family protein</fullName>
    </submittedName>
</protein>
<dbReference type="InterPro" id="IPR002641">
    <property type="entry name" value="PNPLA_dom"/>
</dbReference>
<keyword evidence="2 4" id="KW-0442">Lipid degradation</keyword>
<evidence type="ECO:0000256" key="4">
    <source>
        <dbReference type="PROSITE-ProRule" id="PRU01161"/>
    </source>
</evidence>
<keyword evidence="7" id="KW-1185">Reference proteome</keyword>
<feature type="short sequence motif" description="GXSXG" evidence="4">
    <location>
        <begin position="92"/>
        <end position="96"/>
    </location>
</feature>
<dbReference type="InterPro" id="IPR016035">
    <property type="entry name" value="Acyl_Trfase/lysoPLipase"/>
</dbReference>
<feature type="domain" description="PNPLA" evidence="5">
    <location>
        <begin position="60"/>
        <end position="259"/>
    </location>
</feature>
<reference evidence="6 7" key="1">
    <citation type="submission" date="2021-04" db="EMBL/GenBank/DDBJ databases">
        <title>Magnetospirillum sulfuroxidans sp. nov., a facultative chemolithoautotrophic sulfur-oxidizing alphaproteobacterium isolated from freshwater sediment and proposals for Paramagetospirillum gen. nov., and Magnetospirillaceae fam. nov.</title>
        <authorList>
            <person name="Koziaeva V."/>
            <person name="Geelhoed J.S."/>
            <person name="Sorokin D.Y."/>
            <person name="Grouzdev D.S."/>
        </authorList>
    </citation>
    <scope>NUCLEOTIDE SEQUENCE [LARGE SCALE GENOMIC DNA]</scope>
    <source>
        <strain evidence="6 7">J10</strain>
    </source>
</reference>
<dbReference type="Proteomes" id="UP000680714">
    <property type="component" value="Unassembled WGS sequence"/>
</dbReference>
<gene>
    <name evidence="6" type="ORF">KEC16_11650</name>
</gene>
<accession>A0ABS5IF18</accession>
<evidence type="ECO:0000313" key="6">
    <source>
        <dbReference type="EMBL" id="MBR9972368.1"/>
    </source>
</evidence>
<keyword evidence="1 4" id="KW-0378">Hydrolase</keyword>
<dbReference type="PANTHER" id="PTHR14226:SF78">
    <property type="entry name" value="SLR0060 PROTEIN"/>
    <property type="match status" value="1"/>
</dbReference>
<dbReference type="RefSeq" id="WP_211549055.1">
    <property type="nucleotide sequence ID" value="NZ_JAGTUF010000010.1"/>
</dbReference>
<dbReference type="Gene3D" id="3.40.1090.10">
    <property type="entry name" value="Cytosolic phospholipase A2 catalytic domain"/>
    <property type="match status" value="2"/>
</dbReference>
<feature type="active site" description="Nucleophile" evidence="4">
    <location>
        <position position="94"/>
    </location>
</feature>
<feature type="active site" description="Proton acceptor" evidence="4">
    <location>
        <position position="246"/>
    </location>
</feature>
<sequence>MSPPIFTFPWDVPPSVTTLARRLGQWIRGTDAPPPPLSPIPVLAAPPPLPLSETEHVVAIALQGGGAHGAFTWGVLDRLLDEPSIRFDAVSGTSAGAMNAVLLASGLISGGRPGAQALLAAFWRRIAEAGRLSPFRRTWFDHLDGGWSLDRSPWLAFMDMARQFVSPYQTNPLGLNPLQEVLDSLIDFQALRDQDRIAVHVAATNVQTGHPTIFTTAEIDARRVMASACLPFLFQAVEIDGIPYWDGGYTSNPPLLPLLKCGSAGNLVVVPINPPFRPGTPRSAREIFSRINEITFNASLNHNLESLARINALIDQGEIDQATYRRLKLHVIESDDEFHRLAASTKFNTEWDFLVYLRDLGRRAAQSWLARQPWPAIPPPP</sequence>
<evidence type="ECO:0000256" key="3">
    <source>
        <dbReference type="ARBA" id="ARBA00023098"/>
    </source>
</evidence>
<dbReference type="InterPro" id="IPR050301">
    <property type="entry name" value="NTE"/>
</dbReference>
<evidence type="ECO:0000256" key="1">
    <source>
        <dbReference type="ARBA" id="ARBA00022801"/>
    </source>
</evidence>